<dbReference type="HOGENOM" id="CLU_049049_1_1_0"/>
<feature type="active site" description="Proton donor" evidence="3">
    <location>
        <position position="82"/>
    </location>
</feature>
<dbReference type="CDD" id="cd05007">
    <property type="entry name" value="SIS_Etherase"/>
    <property type="match status" value="1"/>
</dbReference>
<feature type="active site" evidence="3">
    <location>
        <position position="113"/>
    </location>
</feature>
<dbReference type="PROSITE" id="PS51464">
    <property type="entry name" value="SIS"/>
    <property type="match status" value="1"/>
</dbReference>
<dbReference type="Pfam" id="PF22645">
    <property type="entry name" value="GKRP_SIS_N"/>
    <property type="match status" value="1"/>
</dbReference>
<evidence type="ECO:0000259" key="4">
    <source>
        <dbReference type="PROSITE" id="PS51464"/>
    </source>
</evidence>
<evidence type="ECO:0000256" key="2">
    <source>
        <dbReference type="ARBA" id="ARBA00023277"/>
    </source>
</evidence>
<dbReference type="FunFam" id="3.40.50.10490:FF:000014">
    <property type="entry name" value="N-acetylmuramic acid 6-phosphate etherase"/>
    <property type="match status" value="1"/>
</dbReference>
<name>C5CH65_KOSOT</name>
<sequence>MLEKVETELPNPKTSNFDNMSIVEILRIINQEDATVPLTIAENLEKIAVVIEMCVKAIKNGGRIIYGGAGTSGRIAIIDAVETVPTFGVPEGLFLPIMAGGEEAFLRSLEAIEDSEKQGEIDLKKHDVYSKDLVIGLTASGRTPYVKGMLLEAKRIGCHTVLISNVANPALENIADISVTIRTGPEIIAGSTRMKAGTAQKMVLNMISTVTMIKLGKTYKNYMIDVKILNEKLKARAARMISEITGIDRDESLKYLKLADNSPKLAALMILSNKSKEECMNALSKRETLSEALELLRSDKK</sequence>
<dbReference type="InterPro" id="IPR005486">
    <property type="entry name" value="Glucokinase_regulatory_CS"/>
</dbReference>
<gene>
    <name evidence="3" type="primary">murQ</name>
    <name evidence="5" type="ordered locus">Kole_1988</name>
</gene>
<dbReference type="KEGG" id="kol:Kole_1988"/>
<dbReference type="UniPathway" id="UPA00342"/>
<dbReference type="GO" id="GO:0016835">
    <property type="term" value="F:carbon-oxygen lyase activity"/>
    <property type="evidence" value="ECO:0007669"/>
    <property type="project" value="UniProtKB-UniRule"/>
</dbReference>
<reference evidence="5 6" key="1">
    <citation type="submission" date="2009-06" db="EMBL/GenBank/DDBJ databases">
        <title>Complete sequence of Thermotogales bacterium TBF 19.5.1.</title>
        <authorList>
            <consortium name="US DOE Joint Genome Institute"/>
            <person name="Lucas S."/>
            <person name="Copeland A."/>
            <person name="Lapidus A."/>
            <person name="Glavina del Rio T."/>
            <person name="Tice H."/>
            <person name="Bruce D."/>
            <person name="Goodwin L."/>
            <person name="Pitluck S."/>
            <person name="Chertkov O."/>
            <person name="Brettin T."/>
            <person name="Detter J.C."/>
            <person name="Han C."/>
            <person name="Schmutz J."/>
            <person name="Larimer F."/>
            <person name="Land M."/>
            <person name="Hauser L."/>
            <person name="Kyrpides N."/>
            <person name="Ovchinnikova G."/>
            <person name="Noll K."/>
        </authorList>
    </citation>
    <scope>NUCLEOTIDE SEQUENCE [LARGE SCALE GENOMIC DNA]</scope>
    <source>
        <strain evidence="6">ATCC BAA-1733 / DSM 21960 / TBF 19.5.1</strain>
    </source>
</reference>
<dbReference type="EC" id="4.2.1.126" evidence="3"/>
<accession>C5CH65</accession>
<proteinExistence type="inferred from homology"/>
<keyword evidence="6" id="KW-1185">Reference proteome</keyword>
<dbReference type="eggNOG" id="COG2103">
    <property type="taxonomic scope" value="Bacteria"/>
</dbReference>
<dbReference type="OrthoDB" id="9813395at2"/>
<comment type="subunit">
    <text evidence="3">Homodimer.</text>
</comment>
<dbReference type="NCBIfam" id="NF009222">
    <property type="entry name" value="PRK12570.1"/>
    <property type="match status" value="1"/>
</dbReference>
<comment type="pathway">
    <text evidence="3">Amino-sugar metabolism; N-acetylmuramate degradation.</text>
</comment>
<dbReference type="InterPro" id="IPR040190">
    <property type="entry name" value="MURQ/GCKR"/>
</dbReference>
<dbReference type="AlphaFoldDB" id="C5CH65"/>
<dbReference type="SUPFAM" id="SSF53697">
    <property type="entry name" value="SIS domain"/>
    <property type="match status" value="1"/>
</dbReference>
<comment type="function">
    <text evidence="3">Specifically catalyzes the cleavage of the D-lactyl ether substituent of MurNAc 6-phosphate, producing GlcNAc 6-phosphate and D-lactate.</text>
</comment>
<keyword evidence="2 3" id="KW-0119">Carbohydrate metabolism</keyword>
<evidence type="ECO:0000313" key="5">
    <source>
        <dbReference type="EMBL" id="ACR80668.1"/>
    </source>
</evidence>
<dbReference type="PROSITE" id="PS01272">
    <property type="entry name" value="GCKR"/>
    <property type="match status" value="1"/>
</dbReference>
<dbReference type="Gene3D" id="1.10.8.1080">
    <property type="match status" value="1"/>
</dbReference>
<dbReference type="NCBIfam" id="TIGR00274">
    <property type="entry name" value="N-acetylmuramic acid 6-phosphate etherase"/>
    <property type="match status" value="1"/>
</dbReference>
<dbReference type="GO" id="GO:0097173">
    <property type="term" value="P:N-acetylmuramic acid catabolic process"/>
    <property type="evidence" value="ECO:0007669"/>
    <property type="project" value="UniProtKB-UniPathway"/>
</dbReference>
<dbReference type="Gene3D" id="3.40.50.10490">
    <property type="entry name" value="Glucose-6-phosphate isomerase like protein, domain 1"/>
    <property type="match status" value="1"/>
</dbReference>
<comment type="catalytic activity">
    <reaction evidence="3">
        <text>N-acetyl-D-muramate 6-phosphate + H2O = N-acetyl-D-glucosamine 6-phosphate + (R)-lactate</text>
        <dbReference type="Rhea" id="RHEA:26410"/>
        <dbReference type="ChEBI" id="CHEBI:15377"/>
        <dbReference type="ChEBI" id="CHEBI:16004"/>
        <dbReference type="ChEBI" id="CHEBI:57513"/>
        <dbReference type="ChEBI" id="CHEBI:58722"/>
        <dbReference type="EC" id="4.2.1.126"/>
    </reaction>
</comment>
<reference evidence="5 6" key="2">
    <citation type="journal article" date="2011" name="J. Bacteriol.">
        <title>Genome Sequence of Kosmotoga olearia Strain TBF 19.5.1, a Thermophilic Bacterium with a Wide Growth Temperature Range, Isolated from the Troll B Oil Platform in the North Sea.</title>
        <authorList>
            <person name="Swithers K.S."/>
            <person name="Dipippo J.L."/>
            <person name="Bruce D.C."/>
            <person name="Detter C."/>
            <person name="Tapia R."/>
            <person name="Han S."/>
            <person name="Goodwin L.A."/>
            <person name="Han J."/>
            <person name="Woyke T."/>
            <person name="Pitluck S."/>
            <person name="Pennacchio L."/>
            <person name="Nolan M."/>
            <person name="Mikhailova N."/>
            <person name="Land M.L."/>
            <person name="Nesbo C.L."/>
            <person name="Gogarten J.P."/>
            <person name="Noll K.M."/>
        </authorList>
    </citation>
    <scope>NUCLEOTIDE SEQUENCE [LARGE SCALE GENOMIC DNA]</scope>
    <source>
        <strain evidence="6">ATCC BAA-1733 / DSM 21960 / TBF 19.5.1</strain>
    </source>
</reference>
<dbReference type="InterPro" id="IPR001347">
    <property type="entry name" value="SIS_dom"/>
</dbReference>
<dbReference type="GO" id="GO:0009254">
    <property type="term" value="P:peptidoglycan turnover"/>
    <property type="evidence" value="ECO:0007669"/>
    <property type="project" value="TreeGrafter"/>
</dbReference>
<dbReference type="NCBIfam" id="NF003915">
    <property type="entry name" value="PRK05441.1"/>
    <property type="match status" value="1"/>
</dbReference>
<dbReference type="GO" id="GO:0016803">
    <property type="term" value="F:ether hydrolase activity"/>
    <property type="evidence" value="ECO:0007669"/>
    <property type="project" value="TreeGrafter"/>
</dbReference>
<evidence type="ECO:0000256" key="3">
    <source>
        <dbReference type="HAMAP-Rule" id="MF_00068"/>
    </source>
</evidence>
<dbReference type="RefSeq" id="WP_015869311.1">
    <property type="nucleotide sequence ID" value="NC_012785.1"/>
</dbReference>
<keyword evidence="1 3" id="KW-0456">Lyase</keyword>
<dbReference type="Proteomes" id="UP000002382">
    <property type="component" value="Chromosome"/>
</dbReference>
<dbReference type="STRING" id="521045.Kole_1988"/>
<dbReference type="InterPro" id="IPR005488">
    <property type="entry name" value="Etherase_MurQ"/>
</dbReference>
<feature type="domain" description="SIS" evidence="4">
    <location>
        <begin position="54"/>
        <end position="217"/>
    </location>
</feature>
<dbReference type="EMBL" id="CP001634">
    <property type="protein sequence ID" value="ACR80668.1"/>
    <property type="molecule type" value="Genomic_DNA"/>
</dbReference>
<evidence type="ECO:0000256" key="1">
    <source>
        <dbReference type="ARBA" id="ARBA00023239"/>
    </source>
</evidence>
<dbReference type="PANTHER" id="PTHR10088">
    <property type="entry name" value="GLUCOKINASE REGULATORY PROTEIN"/>
    <property type="match status" value="1"/>
</dbReference>
<dbReference type="GO" id="GO:0046348">
    <property type="term" value="P:amino sugar catabolic process"/>
    <property type="evidence" value="ECO:0007669"/>
    <property type="project" value="InterPro"/>
</dbReference>
<dbReference type="GO" id="GO:0097367">
    <property type="term" value="F:carbohydrate derivative binding"/>
    <property type="evidence" value="ECO:0007669"/>
    <property type="project" value="InterPro"/>
</dbReference>
<dbReference type="HAMAP" id="MF_00068">
    <property type="entry name" value="MurQ"/>
    <property type="match status" value="1"/>
</dbReference>
<organism evidence="5 6">
    <name type="scientific">Kosmotoga olearia (strain ATCC BAA-1733 / DSM 21960 / TBF 19.5.1)</name>
    <dbReference type="NCBI Taxonomy" id="521045"/>
    <lineage>
        <taxon>Bacteria</taxon>
        <taxon>Thermotogati</taxon>
        <taxon>Thermotogota</taxon>
        <taxon>Thermotogae</taxon>
        <taxon>Kosmotogales</taxon>
        <taxon>Kosmotogaceae</taxon>
        <taxon>Kosmotoga</taxon>
    </lineage>
</organism>
<protein>
    <recommendedName>
        <fullName evidence="3">N-acetylmuramic acid 6-phosphate etherase</fullName>
        <shortName evidence="3">MurNAc-6-P etherase</shortName>
        <ecNumber evidence="3">4.2.1.126</ecNumber>
    </recommendedName>
    <alternativeName>
        <fullName evidence="3">N-acetylmuramic acid 6-phosphate hydrolase</fullName>
    </alternativeName>
    <alternativeName>
        <fullName evidence="3">N-acetylmuramic acid 6-phosphate lyase</fullName>
    </alternativeName>
</protein>
<comment type="miscellaneous">
    <text evidence="3">A lyase-type mechanism (elimination/hydration) is suggested for the cleavage of the lactyl ether bond of MurNAc 6-phosphate, with the formation of an alpha,beta-unsaturated aldehyde intermediate with (E)-stereochemistry, followed by the syn addition of water to give product.</text>
</comment>
<evidence type="ECO:0000313" key="6">
    <source>
        <dbReference type="Proteomes" id="UP000002382"/>
    </source>
</evidence>
<dbReference type="InterPro" id="IPR046348">
    <property type="entry name" value="SIS_dom_sf"/>
</dbReference>
<comment type="similarity">
    <text evidence="3">Belongs to the GCKR-like family. MurNAc-6-P etherase subfamily.</text>
</comment>
<dbReference type="PANTHER" id="PTHR10088:SF4">
    <property type="entry name" value="GLUCOKINASE REGULATORY PROTEIN"/>
    <property type="match status" value="1"/>
</dbReference>